<dbReference type="EMBL" id="JBHSDK010000002">
    <property type="protein sequence ID" value="MFC4333875.1"/>
    <property type="molecule type" value="Genomic_DNA"/>
</dbReference>
<keyword evidence="2" id="KW-1185">Reference proteome</keyword>
<evidence type="ECO:0000313" key="1">
    <source>
        <dbReference type="EMBL" id="MFC4333875.1"/>
    </source>
</evidence>
<gene>
    <name evidence="1" type="ORF">ACFPET_01530</name>
</gene>
<dbReference type="RefSeq" id="WP_380617614.1">
    <property type="nucleotide sequence ID" value="NZ_JBHSDK010000002.1"/>
</dbReference>
<evidence type="ECO:0000313" key="2">
    <source>
        <dbReference type="Proteomes" id="UP001595823"/>
    </source>
</evidence>
<organism evidence="1 2">
    <name type="scientific">Salininema proteolyticum</name>
    <dbReference type="NCBI Taxonomy" id="1607685"/>
    <lineage>
        <taxon>Bacteria</taxon>
        <taxon>Bacillati</taxon>
        <taxon>Actinomycetota</taxon>
        <taxon>Actinomycetes</taxon>
        <taxon>Glycomycetales</taxon>
        <taxon>Glycomycetaceae</taxon>
        <taxon>Salininema</taxon>
    </lineage>
</organism>
<reference evidence="2" key="1">
    <citation type="journal article" date="2019" name="Int. J. Syst. Evol. Microbiol.">
        <title>The Global Catalogue of Microorganisms (GCM) 10K type strain sequencing project: providing services to taxonomists for standard genome sequencing and annotation.</title>
        <authorList>
            <consortium name="The Broad Institute Genomics Platform"/>
            <consortium name="The Broad Institute Genome Sequencing Center for Infectious Disease"/>
            <person name="Wu L."/>
            <person name="Ma J."/>
        </authorList>
    </citation>
    <scope>NUCLEOTIDE SEQUENCE [LARGE SCALE GENOMIC DNA]</scope>
    <source>
        <strain evidence="2">IBRC-M 10908</strain>
    </source>
</reference>
<comment type="caution">
    <text evidence="1">The sequence shown here is derived from an EMBL/GenBank/DDBJ whole genome shotgun (WGS) entry which is preliminary data.</text>
</comment>
<name>A0ABV8TTQ2_9ACTN</name>
<protein>
    <submittedName>
        <fullName evidence="1">Uncharacterized protein</fullName>
    </submittedName>
</protein>
<sequence>MVIVLVCAIGYVVSLGDDDEPGGDSTMAEIMCEDFIEERLKAPATAEYEHSTTFTNPAYRVTGTVDSENGFGAMIRSEFTCVVEPKGEDEWELVSLDIE</sequence>
<dbReference type="Proteomes" id="UP001595823">
    <property type="component" value="Unassembled WGS sequence"/>
</dbReference>
<proteinExistence type="predicted"/>
<accession>A0ABV8TTQ2</accession>